<dbReference type="PANTHER" id="PTHR33567">
    <property type="entry name" value="CHROMATE ION TRANSPORTER (EUROFUNG)"/>
    <property type="match status" value="1"/>
</dbReference>
<evidence type="ECO:0000256" key="1">
    <source>
        <dbReference type="ARBA" id="ARBA00004651"/>
    </source>
</evidence>
<proteinExistence type="inferred from homology"/>
<dbReference type="GO" id="GO:0015109">
    <property type="term" value="F:chromate transmembrane transporter activity"/>
    <property type="evidence" value="ECO:0007669"/>
    <property type="project" value="InterPro"/>
</dbReference>
<accession>A0A6J4R2P0</accession>
<feature type="transmembrane region" description="Helical" evidence="7">
    <location>
        <begin position="82"/>
        <end position="106"/>
    </location>
</feature>
<evidence type="ECO:0000256" key="4">
    <source>
        <dbReference type="ARBA" id="ARBA00022692"/>
    </source>
</evidence>
<comment type="similarity">
    <text evidence="2">Belongs to the chromate ion transporter (CHR) (TC 2.A.51) family.</text>
</comment>
<feature type="transmembrane region" description="Helical" evidence="7">
    <location>
        <begin position="411"/>
        <end position="427"/>
    </location>
</feature>
<feature type="transmembrane region" description="Helical" evidence="7">
    <location>
        <begin position="356"/>
        <end position="378"/>
    </location>
</feature>
<dbReference type="Pfam" id="PF02417">
    <property type="entry name" value="Chromate_transp"/>
    <property type="match status" value="2"/>
</dbReference>
<reference evidence="8" key="1">
    <citation type="submission" date="2020-02" db="EMBL/GenBank/DDBJ databases">
        <authorList>
            <person name="Meier V. D."/>
        </authorList>
    </citation>
    <scope>NUCLEOTIDE SEQUENCE</scope>
    <source>
        <strain evidence="8">AVDCRST_MAG37</strain>
    </source>
</reference>
<feature type="transmembrane region" description="Helical" evidence="7">
    <location>
        <begin position="12"/>
        <end position="32"/>
    </location>
</feature>
<evidence type="ECO:0000256" key="6">
    <source>
        <dbReference type="ARBA" id="ARBA00023136"/>
    </source>
</evidence>
<feature type="transmembrane region" description="Helical" evidence="7">
    <location>
        <begin position="384"/>
        <end position="404"/>
    </location>
</feature>
<feature type="transmembrane region" description="Helical" evidence="7">
    <location>
        <begin position="112"/>
        <end position="132"/>
    </location>
</feature>
<protein>
    <submittedName>
        <fullName evidence="8">Chromate transport protein ChrA</fullName>
    </submittedName>
</protein>
<evidence type="ECO:0000256" key="3">
    <source>
        <dbReference type="ARBA" id="ARBA00022475"/>
    </source>
</evidence>
<dbReference type="NCBIfam" id="TIGR00937">
    <property type="entry name" value="2A51"/>
    <property type="match status" value="1"/>
</dbReference>
<evidence type="ECO:0000256" key="7">
    <source>
        <dbReference type="SAM" id="Phobius"/>
    </source>
</evidence>
<keyword evidence="3" id="KW-1003">Cell membrane</keyword>
<feature type="transmembrane region" description="Helical" evidence="7">
    <location>
        <begin position="318"/>
        <end position="344"/>
    </location>
</feature>
<sequence length="428" mass="46166">MEEKSVGFREAFLFWVKLGFINFGGPAGQISLMHRELVERKRWISEGRYLQALNLCMLLPGPEAQQLATYIGWRLHGTLGGLIAGVFFVIPSIFVLLLLSFLTVAYSDVPAITGLLYGVGPVVVAVVLEAVLRIGRRTLRHPALVAFAATAFVAIYFLSVPFPLVVAVAALSGFLLHVRYPDVFRSGGHDPASDEDAEDGDLAPGRRPSLLRIARLVVVFLILWAVPLGALVLWRGGGDVLVDEALFFTGAAFVTFGGAYSVLSYVADVAVNQYGWLTGEQMVQGLALAESTPGPLIMVTQYVGFLGAWKFSGPYDPLLYGTLGALTTTYVTFLPCFLFIFLLAPYVELLGRARRLQAALVGVTAAVVGVILNLAVFFGTRVLFHDGGLDLFALAVAVASFVALQRLKVPVYLLVPVGAVLGMVWTLL</sequence>
<dbReference type="PANTHER" id="PTHR33567:SF3">
    <property type="entry name" value="CHROMATE ION TRANSPORTER (EUROFUNG)"/>
    <property type="match status" value="1"/>
</dbReference>
<evidence type="ECO:0000256" key="5">
    <source>
        <dbReference type="ARBA" id="ARBA00022989"/>
    </source>
</evidence>
<dbReference type="AlphaFoldDB" id="A0A6J4R2P0"/>
<feature type="transmembrane region" description="Helical" evidence="7">
    <location>
        <begin position="144"/>
        <end position="176"/>
    </location>
</feature>
<feature type="transmembrane region" description="Helical" evidence="7">
    <location>
        <begin position="213"/>
        <end position="234"/>
    </location>
</feature>
<keyword evidence="5 7" id="KW-1133">Transmembrane helix</keyword>
<dbReference type="EMBL" id="CADCVD010000163">
    <property type="protein sequence ID" value="CAA9457226.1"/>
    <property type="molecule type" value="Genomic_DNA"/>
</dbReference>
<organism evidence="8">
    <name type="scientific">uncultured Rubrobacteraceae bacterium</name>
    <dbReference type="NCBI Taxonomy" id="349277"/>
    <lineage>
        <taxon>Bacteria</taxon>
        <taxon>Bacillati</taxon>
        <taxon>Actinomycetota</taxon>
        <taxon>Rubrobacteria</taxon>
        <taxon>Rubrobacterales</taxon>
        <taxon>Rubrobacteraceae</taxon>
        <taxon>environmental samples</taxon>
    </lineage>
</organism>
<evidence type="ECO:0000313" key="8">
    <source>
        <dbReference type="EMBL" id="CAA9457226.1"/>
    </source>
</evidence>
<evidence type="ECO:0000256" key="2">
    <source>
        <dbReference type="ARBA" id="ARBA00005262"/>
    </source>
</evidence>
<keyword evidence="6 7" id="KW-0472">Membrane</keyword>
<dbReference type="InterPro" id="IPR014047">
    <property type="entry name" value="Chr_Tranpt_l_chain"/>
</dbReference>
<dbReference type="InterPro" id="IPR003370">
    <property type="entry name" value="Chromate_transpt"/>
</dbReference>
<feature type="transmembrane region" description="Helical" evidence="7">
    <location>
        <begin position="246"/>
        <end position="267"/>
    </location>
</feature>
<comment type="subcellular location">
    <subcellularLocation>
        <location evidence="1">Cell membrane</location>
        <topology evidence="1">Multi-pass membrane protein</topology>
    </subcellularLocation>
</comment>
<dbReference type="GO" id="GO:0005886">
    <property type="term" value="C:plasma membrane"/>
    <property type="evidence" value="ECO:0007669"/>
    <property type="project" value="UniProtKB-SubCell"/>
</dbReference>
<keyword evidence="4 7" id="KW-0812">Transmembrane</keyword>
<gene>
    <name evidence="8" type="ORF">AVDCRST_MAG37-3182</name>
</gene>
<dbReference type="PIRSF" id="PIRSF004810">
    <property type="entry name" value="ChrA"/>
    <property type="match status" value="1"/>
</dbReference>
<name>A0A6J4R2P0_9ACTN</name>